<evidence type="ECO:0000256" key="3">
    <source>
        <dbReference type="ARBA" id="ARBA00022989"/>
    </source>
</evidence>
<keyword evidence="2" id="KW-0812">Transmembrane</keyword>
<evidence type="ECO:0000313" key="7">
    <source>
        <dbReference type="EMBL" id="OAV99762.1"/>
    </source>
</evidence>
<gene>
    <name evidence="7" type="ORF">PTTG_25288</name>
</gene>
<dbReference type="InterPro" id="IPR026859">
    <property type="entry name" value="Myosin-bd"/>
</dbReference>
<feature type="compositionally biased region" description="Low complexity" evidence="5">
    <location>
        <begin position="447"/>
        <end position="462"/>
    </location>
</feature>
<evidence type="ECO:0000256" key="2">
    <source>
        <dbReference type="ARBA" id="ARBA00022692"/>
    </source>
</evidence>
<dbReference type="GO" id="GO:0012505">
    <property type="term" value="C:endomembrane system"/>
    <property type="evidence" value="ECO:0007669"/>
    <property type="project" value="UniProtKB-SubCell"/>
</dbReference>
<evidence type="ECO:0000256" key="5">
    <source>
        <dbReference type="SAM" id="MobiDB-lite"/>
    </source>
</evidence>
<reference evidence="7" key="1">
    <citation type="submission" date="2009-11" db="EMBL/GenBank/DDBJ databases">
        <authorList>
            <consortium name="The Broad Institute Genome Sequencing Platform"/>
            <person name="Ward D."/>
            <person name="Feldgarden M."/>
            <person name="Earl A."/>
            <person name="Young S.K."/>
            <person name="Zeng Q."/>
            <person name="Koehrsen M."/>
            <person name="Alvarado L."/>
            <person name="Berlin A."/>
            <person name="Bochicchio J."/>
            <person name="Borenstein D."/>
            <person name="Chapman S.B."/>
            <person name="Chen Z."/>
            <person name="Engels R."/>
            <person name="Freedman E."/>
            <person name="Gellesch M."/>
            <person name="Goldberg J."/>
            <person name="Griggs A."/>
            <person name="Gujja S."/>
            <person name="Heilman E."/>
            <person name="Heiman D."/>
            <person name="Hepburn T."/>
            <person name="Howarth C."/>
            <person name="Jen D."/>
            <person name="Larson L."/>
            <person name="Lewis B."/>
            <person name="Mehta T."/>
            <person name="Park D."/>
            <person name="Pearson M."/>
            <person name="Roberts A."/>
            <person name="Saif S."/>
            <person name="Shea T."/>
            <person name="Shenoy N."/>
            <person name="Sisk P."/>
            <person name="Stolte C."/>
            <person name="Sykes S."/>
            <person name="Thomson T."/>
            <person name="Walk T."/>
            <person name="White J."/>
            <person name="Yandava C."/>
            <person name="Izard J."/>
            <person name="Baranova O.V."/>
            <person name="Blanton J.M."/>
            <person name="Tanner A.C."/>
            <person name="Dewhirst F.E."/>
            <person name="Haas B."/>
            <person name="Nusbaum C."/>
            <person name="Birren B."/>
        </authorList>
    </citation>
    <scope>NUCLEOTIDE SEQUENCE [LARGE SCALE GENOMIC DNA]</scope>
    <source>
        <strain evidence="7">1-1 BBBD Race 1</strain>
    </source>
</reference>
<feature type="region of interest" description="Disordered" evidence="5">
    <location>
        <begin position="735"/>
        <end position="760"/>
    </location>
</feature>
<keyword evidence="4" id="KW-0472">Membrane</keyword>
<keyword evidence="9" id="KW-1185">Reference proteome</keyword>
<dbReference type="EnsemblFungi" id="PTTG_25288-t43_1">
    <property type="protein sequence ID" value="PTTG_25288-t43_1-p1"/>
    <property type="gene ID" value="PTTG_25288"/>
</dbReference>
<sequence length="831" mass="90452">MAEPIVQPDSPLAAYLASVDAMPLSLLTTILSKLRSFLSLSLSLRREPETEQPQTEHLSERLKYLICSSFLLSPGLQPDFYDAHHTPPRVSELTPPPPLTRTTLRLLRPHPRTILSISTLLILIGYHLSPRWALCSAPLIALALCRPRTHLRHIPHRNPRTRQLHIQAAIIPEIAKLVNTSQALDLRVSRAIGAVKEIECVALGLRLSNPMPPVSRLETAAFPFAGPSADPAPEDSLHALGLRKVLQRVLDQARHQFENTAAELEAVILSHIHNPSPTSPSSNPSTVSPAASSSSSSSSASSSTLAALMEMYGCSRLDPQTLRGSTNERARRQAWRASLHSRIHDSAPLLSPVAASNDPFQLVSTPPSAKRLSLQQTPLSPSPSPSALEHHLEARRLLAARKPRCRSSFGTPSHSHEYHQLRSIDASSSSPTEHSAHRRSPRPVSFHAASHSPTPAGPATAPDGRRASLLIPVGRSPKPRPSSMSATSSFRTLASSSPISHARRSPDLYPEIHLPSSPPTATGSEEPSSPLVDRVVPFSLLALQNSFERMHVSRKRLMCCLLALDFTLFTPHTLPMWQDTLETVQGLLKTVDALAGELTAGMSVEFGPGSFDTASPDHRPATRDDPSHARRRDSRKLQERGQEEDSGGSWEGLRDFGPPMAEADKKTRRQSELMGQMQAMDLALRTIAAKMKVCVEALGKEGPRAVGVHESIRGDLELLAREWDASRAKIRLLVDGDTPPPAAASARRSRLRPHSLDSSLSIESSRPRLVDLLQRGPHAHAANPPPSPPARLPHRPPSPRIPATPPPAVVTELKDVLLALKTRRSSTIDSL</sequence>
<feature type="region of interest" description="Disordered" evidence="5">
    <location>
        <begin position="275"/>
        <end position="300"/>
    </location>
</feature>
<comment type="subcellular location">
    <subcellularLocation>
        <location evidence="1">Endomembrane system</location>
    </subcellularLocation>
</comment>
<dbReference type="GO" id="GO:0017022">
    <property type="term" value="F:myosin binding"/>
    <property type="evidence" value="ECO:0007669"/>
    <property type="project" value="InterPro"/>
</dbReference>
<dbReference type="OrthoDB" id="21151at2759"/>
<dbReference type="VEuPathDB" id="FungiDB:PTTG_25288"/>
<feature type="compositionally biased region" description="Pro residues" evidence="5">
    <location>
        <begin position="783"/>
        <end position="808"/>
    </location>
</feature>
<accession>A0A180H5G9</accession>
<name>A0A180H5G9_PUCT1</name>
<protein>
    <submittedName>
        <fullName evidence="8">Vezatin domain-containing protein</fullName>
    </submittedName>
</protein>
<feature type="domain" description="Myosin-binding" evidence="6">
    <location>
        <begin position="165"/>
        <end position="264"/>
    </location>
</feature>
<evidence type="ECO:0000313" key="9">
    <source>
        <dbReference type="Proteomes" id="UP000005240"/>
    </source>
</evidence>
<dbReference type="EMBL" id="ADAS02000002">
    <property type="protein sequence ID" value="OAV99762.1"/>
    <property type="molecule type" value="Genomic_DNA"/>
</dbReference>
<reference evidence="7" key="2">
    <citation type="submission" date="2016-05" db="EMBL/GenBank/DDBJ databases">
        <title>Comparative analysis highlights variable genome content of wheat rusts and divergence of the mating loci.</title>
        <authorList>
            <person name="Cuomo C.A."/>
            <person name="Bakkeren G."/>
            <person name="Szabo L."/>
            <person name="Khalil H."/>
            <person name="Joly D."/>
            <person name="Goldberg J."/>
            <person name="Young S."/>
            <person name="Zeng Q."/>
            <person name="Fellers J."/>
        </authorList>
    </citation>
    <scope>NUCLEOTIDE SEQUENCE [LARGE SCALE GENOMIC DNA]</scope>
    <source>
        <strain evidence="7">1-1 BBBD Race 1</strain>
    </source>
</reference>
<evidence type="ECO:0000256" key="1">
    <source>
        <dbReference type="ARBA" id="ARBA00004308"/>
    </source>
</evidence>
<evidence type="ECO:0000256" key="4">
    <source>
        <dbReference type="ARBA" id="ARBA00023136"/>
    </source>
</evidence>
<evidence type="ECO:0000259" key="6">
    <source>
        <dbReference type="Pfam" id="PF12632"/>
    </source>
</evidence>
<proteinExistence type="predicted"/>
<dbReference type="Proteomes" id="UP000005240">
    <property type="component" value="Unassembled WGS sequence"/>
</dbReference>
<feature type="region of interest" description="Disordered" evidence="5">
    <location>
        <begin position="360"/>
        <end position="388"/>
    </location>
</feature>
<keyword evidence="3" id="KW-1133">Transmembrane helix</keyword>
<reference evidence="8" key="4">
    <citation type="submission" date="2025-05" db="UniProtKB">
        <authorList>
            <consortium name="EnsemblFungi"/>
        </authorList>
    </citation>
    <scope>IDENTIFICATION</scope>
    <source>
        <strain evidence="8">isolate 1-1 / race 1 (BBBD)</strain>
    </source>
</reference>
<feature type="region of interest" description="Disordered" evidence="5">
    <location>
        <begin position="777"/>
        <end position="808"/>
    </location>
</feature>
<feature type="region of interest" description="Disordered" evidence="5">
    <location>
        <begin position="606"/>
        <end position="672"/>
    </location>
</feature>
<feature type="compositionally biased region" description="Basic and acidic residues" evidence="5">
    <location>
        <begin position="662"/>
        <end position="671"/>
    </location>
</feature>
<dbReference type="Pfam" id="PF12632">
    <property type="entry name" value="Vezatin"/>
    <property type="match status" value="1"/>
</dbReference>
<feature type="compositionally biased region" description="Basic and acidic residues" evidence="5">
    <location>
        <begin position="615"/>
        <end position="628"/>
    </location>
</feature>
<feature type="compositionally biased region" description="Polar residues" evidence="5">
    <location>
        <begin position="482"/>
        <end position="499"/>
    </location>
</feature>
<evidence type="ECO:0000313" key="8">
    <source>
        <dbReference type="EnsemblFungi" id="PTTG_25288-t43_1-p1"/>
    </source>
</evidence>
<organism evidence="7">
    <name type="scientific">Puccinia triticina (isolate 1-1 / race 1 (BBBD))</name>
    <name type="common">Brown leaf rust fungus</name>
    <dbReference type="NCBI Taxonomy" id="630390"/>
    <lineage>
        <taxon>Eukaryota</taxon>
        <taxon>Fungi</taxon>
        <taxon>Dikarya</taxon>
        <taxon>Basidiomycota</taxon>
        <taxon>Pucciniomycotina</taxon>
        <taxon>Pucciniomycetes</taxon>
        <taxon>Pucciniales</taxon>
        <taxon>Pucciniaceae</taxon>
        <taxon>Puccinia</taxon>
    </lineage>
</organism>
<feature type="region of interest" description="Disordered" evidence="5">
    <location>
        <begin position="405"/>
        <end position="529"/>
    </location>
</feature>
<reference evidence="8 9" key="3">
    <citation type="journal article" date="2017" name="G3 (Bethesda)">
        <title>Comparative analysis highlights variable genome content of wheat rusts and divergence of the mating loci.</title>
        <authorList>
            <person name="Cuomo C.A."/>
            <person name="Bakkeren G."/>
            <person name="Khalil H.B."/>
            <person name="Panwar V."/>
            <person name="Joly D."/>
            <person name="Linning R."/>
            <person name="Sakthikumar S."/>
            <person name="Song X."/>
            <person name="Adiconis X."/>
            <person name="Fan L."/>
            <person name="Goldberg J.M."/>
            <person name="Levin J.Z."/>
            <person name="Young S."/>
            <person name="Zeng Q."/>
            <person name="Anikster Y."/>
            <person name="Bruce M."/>
            <person name="Wang M."/>
            <person name="Yin C."/>
            <person name="McCallum B."/>
            <person name="Szabo L.J."/>
            <person name="Hulbert S."/>
            <person name="Chen X."/>
            <person name="Fellers J.P."/>
        </authorList>
    </citation>
    <scope>NUCLEOTIDE SEQUENCE</scope>
    <source>
        <strain evidence="9">Isolate 1-1 / race 1 (BBBD)</strain>
        <strain evidence="8">isolate 1-1 / race 1 (BBBD)</strain>
    </source>
</reference>
<dbReference type="AlphaFoldDB" id="A0A180H5G9"/>